<dbReference type="Proteomes" id="UP000001072">
    <property type="component" value="Unassembled WGS sequence"/>
</dbReference>
<proteinExistence type="predicted"/>
<dbReference type="EMBL" id="GL883111">
    <property type="protein sequence ID" value="EGG05862.1"/>
    <property type="molecule type" value="Genomic_DNA"/>
</dbReference>
<evidence type="ECO:0008006" key="3">
    <source>
        <dbReference type="Google" id="ProtNLM"/>
    </source>
</evidence>
<dbReference type="RefSeq" id="XP_007410918.1">
    <property type="nucleotide sequence ID" value="XM_007410856.1"/>
</dbReference>
<dbReference type="InterPro" id="IPR032675">
    <property type="entry name" value="LRR_dom_sf"/>
</dbReference>
<gene>
    <name evidence="1" type="ORF">MELLADRAFT_63861</name>
</gene>
<organism evidence="2">
    <name type="scientific">Melampsora larici-populina (strain 98AG31 / pathotype 3-4-7)</name>
    <name type="common">Poplar leaf rust fungus</name>
    <dbReference type="NCBI Taxonomy" id="747676"/>
    <lineage>
        <taxon>Eukaryota</taxon>
        <taxon>Fungi</taxon>
        <taxon>Dikarya</taxon>
        <taxon>Basidiomycota</taxon>
        <taxon>Pucciniomycotina</taxon>
        <taxon>Pucciniomycetes</taxon>
        <taxon>Pucciniales</taxon>
        <taxon>Melampsoraceae</taxon>
        <taxon>Melampsora</taxon>
    </lineage>
</organism>
<dbReference type="VEuPathDB" id="FungiDB:MELLADRAFT_63861"/>
<dbReference type="KEGG" id="mlr:MELLADRAFT_63861"/>
<protein>
    <recommendedName>
        <fullName evidence="3">F-box domain-containing protein</fullName>
    </recommendedName>
</protein>
<evidence type="ECO:0000313" key="2">
    <source>
        <dbReference type="Proteomes" id="UP000001072"/>
    </source>
</evidence>
<dbReference type="HOGENOM" id="CLU_038719_0_0_1"/>
<sequence length="485" mass="55194">MVNSHVHQEVELPSDGVEAVIKNEESSHTRPLGLMDLPIDIFNQILETLDSIAKQETREIYDQNYKSRVEIAGPADQKRYNTYLHQNSPILNSFQAFAITSPEIYQHCQPRLWQFPSSLPAPIDLWTNDLLVRQGSHVQSLSLNLSENCSKPPGEFIEHHPSYDNLSFQNYMGARTACVSPKTVKDLIESCPNLSSMNIEYYEGGTEAFLSNLIPSLSNLKNFRHLKFKDGNLDACMKEFPSKLADGLPLLESLDFMGFRGFGDDGKIGDGSFGSHLSKLKHLSQLHLSHISDLNESWCVYEWPRTITDLAIDHCGHFSPISAYLLVHSIAPEVKKLALRFVQRNDEECWKIDPIGDHQCRFSLPFLTDLELSTKNPNSLRSFQDCISITNLRWDYRTSAHCQTLNDILFQATWPHLKKLMVVDHTWIFGANIRLEPQACDSLIDSLEKHCKRLGSPVPLCSRYIDQEMTQILLLLSCWSDLSDT</sequence>
<dbReference type="Gene3D" id="3.80.10.10">
    <property type="entry name" value="Ribonuclease Inhibitor"/>
    <property type="match status" value="1"/>
</dbReference>
<keyword evidence="2" id="KW-1185">Reference proteome</keyword>
<dbReference type="GeneID" id="18930160"/>
<name>F4RPE3_MELLP</name>
<evidence type="ECO:0000313" key="1">
    <source>
        <dbReference type="EMBL" id="EGG05862.1"/>
    </source>
</evidence>
<accession>F4RPE3</accession>
<dbReference type="InParanoid" id="F4RPE3"/>
<dbReference type="AlphaFoldDB" id="F4RPE3"/>
<dbReference type="SUPFAM" id="SSF52047">
    <property type="entry name" value="RNI-like"/>
    <property type="match status" value="1"/>
</dbReference>
<reference evidence="2" key="1">
    <citation type="journal article" date="2011" name="Proc. Natl. Acad. Sci. U.S.A.">
        <title>Obligate biotrophy features unraveled by the genomic analysis of rust fungi.</title>
        <authorList>
            <person name="Duplessis S."/>
            <person name="Cuomo C.A."/>
            <person name="Lin Y.-C."/>
            <person name="Aerts A."/>
            <person name="Tisserant E."/>
            <person name="Veneault-Fourrey C."/>
            <person name="Joly D.L."/>
            <person name="Hacquard S."/>
            <person name="Amselem J."/>
            <person name="Cantarel B.L."/>
            <person name="Chiu R."/>
            <person name="Coutinho P.M."/>
            <person name="Feau N."/>
            <person name="Field M."/>
            <person name="Frey P."/>
            <person name="Gelhaye E."/>
            <person name="Goldberg J."/>
            <person name="Grabherr M.G."/>
            <person name="Kodira C.D."/>
            <person name="Kohler A."/>
            <person name="Kuees U."/>
            <person name="Lindquist E.A."/>
            <person name="Lucas S.M."/>
            <person name="Mago R."/>
            <person name="Mauceli E."/>
            <person name="Morin E."/>
            <person name="Murat C."/>
            <person name="Pangilinan J.L."/>
            <person name="Park R."/>
            <person name="Pearson M."/>
            <person name="Quesneville H."/>
            <person name="Rouhier N."/>
            <person name="Sakthikumar S."/>
            <person name="Salamov A.A."/>
            <person name="Schmutz J."/>
            <person name="Selles B."/>
            <person name="Shapiro H."/>
            <person name="Tanguay P."/>
            <person name="Tuskan G.A."/>
            <person name="Henrissat B."/>
            <person name="Van de Peer Y."/>
            <person name="Rouze P."/>
            <person name="Ellis J.G."/>
            <person name="Dodds P.N."/>
            <person name="Schein J.E."/>
            <person name="Zhong S."/>
            <person name="Hamelin R.C."/>
            <person name="Grigoriev I.V."/>
            <person name="Szabo L.J."/>
            <person name="Martin F."/>
        </authorList>
    </citation>
    <scope>NUCLEOTIDE SEQUENCE [LARGE SCALE GENOMIC DNA]</scope>
    <source>
        <strain evidence="2">98AG31 / pathotype 3-4-7</strain>
    </source>
</reference>